<dbReference type="AlphaFoldDB" id="A0A5B9MF06"/>
<dbReference type="KEGG" id="smam:Mal15_31590"/>
<dbReference type="InterPro" id="IPR032710">
    <property type="entry name" value="NTF2-like_dom_sf"/>
</dbReference>
<sequence length="232" mass="26237">MTLLDHTSYRIRSNRLRAVRVGIGLSQTQLAAAAGYSSRLIRKAESVGRLSGAAVKDIVQALRERGADVDTDDLLFDDLLTGKRFVECFEEYGECCLDRCGDLLADGFRFHAAGSFCHPLYVANYDKSGLQLWLNRFFSLFQCETNDPMSPRYLIGDHAITARCSLVLIRDGQTSPRIWMNFHFEIRHGLIHRLDSEYDTQAVLEFANPVRRPRSASEVSQSTVFNHSDRPS</sequence>
<dbReference type="Gene3D" id="1.10.260.40">
    <property type="entry name" value="lambda repressor-like DNA-binding domains"/>
    <property type="match status" value="1"/>
</dbReference>
<dbReference type="Proteomes" id="UP000321353">
    <property type="component" value="Chromosome"/>
</dbReference>
<dbReference type="EMBL" id="CP036264">
    <property type="protein sequence ID" value="QEF99099.1"/>
    <property type="molecule type" value="Genomic_DNA"/>
</dbReference>
<dbReference type="SUPFAM" id="SSF54427">
    <property type="entry name" value="NTF2-like"/>
    <property type="match status" value="1"/>
</dbReference>
<evidence type="ECO:0000313" key="2">
    <source>
        <dbReference type="Proteomes" id="UP000321353"/>
    </source>
</evidence>
<proteinExistence type="predicted"/>
<accession>A0A5B9MF06</accession>
<dbReference type="SUPFAM" id="SSF47413">
    <property type="entry name" value="lambda repressor-like DNA-binding domains"/>
    <property type="match status" value="1"/>
</dbReference>
<dbReference type="RefSeq" id="WP_147868559.1">
    <property type="nucleotide sequence ID" value="NZ_CP036264.1"/>
</dbReference>
<dbReference type="GO" id="GO:0003677">
    <property type="term" value="F:DNA binding"/>
    <property type="evidence" value="ECO:0007669"/>
    <property type="project" value="InterPro"/>
</dbReference>
<dbReference type="CDD" id="cd00093">
    <property type="entry name" value="HTH_XRE"/>
    <property type="match status" value="1"/>
</dbReference>
<evidence type="ECO:0000313" key="1">
    <source>
        <dbReference type="EMBL" id="QEF99099.1"/>
    </source>
</evidence>
<reference evidence="1 2" key="1">
    <citation type="submission" date="2019-02" db="EMBL/GenBank/DDBJ databases">
        <title>Planctomycetal bacteria perform biofilm scaping via a novel small molecule.</title>
        <authorList>
            <person name="Jeske O."/>
            <person name="Boedeker C."/>
            <person name="Wiegand S."/>
            <person name="Breitling P."/>
            <person name="Kallscheuer N."/>
            <person name="Jogler M."/>
            <person name="Rohde M."/>
            <person name="Petersen J."/>
            <person name="Medema M.H."/>
            <person name="Surup F."/>
            <person name="Jogler C."/>
        </authorList>
    </citation>
    <scope>NUCLEOTIDE SEQUENCE [LARGE SCALE GENOMIC DNA]</scope>
    <source>
        <strain evidence="1 2">Mal15</strain>
    </source>
</reference>
<gene>
    <name evidence="1" type="ORF">Mal15_31590</name>
</gene>
<protein>
    <submittedName>
        <fullName evidence="1">Uncharacterized protein</fullName>
    </submittedName>
</protein>
<dbReference type="InterPro" id="IPR010982">
    <property type="entry name" value="Lambda_DNA-bd_dom_sf"/>
</dbReference>
<dbReference type="InterPro" id="IPR001387">
    <property type="entry name" value="Cro/C1-type_HTH"/>
</dbReference>
<keyword evidence="2" id="KW-1185">Reference proteome</keyword>
<organism evidence="1 2">
    <name type="scientific">Stieleria maiorica</name>
    <dbReference type="NCBI Taxonomy" id="2795974"/>
    <lineage>
        <taxon>Bacteria</taxon>
        <taxon>Pseudomonadati</taxon>
        <taxon>Planctomycetota</taxon>
        <taxon>Planctomycetia</taxon>
        <taxon>Pirellulales</taxon>
        <taxon>Pirellulaceae</taxon>
        <taxon>Stieleria</taxon>
    </lineage>
</organism>
<name>A0A5B9MF06_9BACT</name>